<keyword evidence="2" id="KW-1185">Reference proteome</keyword>
<proteinExistence type="predicted"/>
<evidence type="ECO:0000313" key="2">
    <source>
        <dbReference type="Proteomes" id="UP000591131"/>
    </source>
</evidence>
<dbReference type="Proteomes" id="UP000591131">
    <property type="component" value="Unassembled WGS sequence"/>
</dbReference>
<name>A0A7J6N3X9_PERCH</name>
<dbReference type="EMBL" id="JAAPAO010000010">
    <property type="protein sequence ID" value="KAF4677651.1"/>
    <property type="molecule type" value="Genomic_DNA"/>
</dbReference>
<gene>
    <name evidence="1" type="ORF">FOL47_000111</name>
</gene>
<organism evidence="1 2">
    <name type="scientific">Perkinsus chesapeaki</name>
    <name type="common">Clam parasite</name>
    <name type="synonym">Perkinsus andrewsi</name>
    <dbReference type="NCBI Taxonomy" id="330153"/>
    <lineage>
        <taxon>Eukaryota</taxon>
        <taxon>Sar</taxon>
        <taxon>Alveolata</taxon>
        <taxon>Perkinsozoa</taxon>
        <taxon>Perkinsea</taxon>
        <taxon>Perkinsida</taxon>
        <taxon>Perkinsidae</taxon>
        <taxon>Perkinsus</taxon>
    </lineage>
</organism>
<dbReference type="AlphaFoldDB" id="A0A7J6N3X9"/>
<dbReference type="OrthoDB" id="430577at2759"/>
<reference evidence="1 2" key="1">
    <citation type="submission" date="2020-04" db="EMBL/GenBank/DDBJ databases">
        <title>Perkinsus chesapeaki whole genome sequence.</title>
        <authorList>
            <person name="Bogema D.R."/>
        </authorList>
    </citation>
    <scope>NUCLEOTIDE SEQUENCE [LARGE SCALE GENOMIC DNA]</scope>
    <source>
        <strain evidence="1">ATCC PRA-425</strain>
    </source>
</reference>
<protein>
    <submittedName>
        <fullName evidence="1">Uncharacterized protein</fullName>
    </submittedName>
</protein>
<comment type="caution">
    <text evidence="1">The sequence shown here is derived from an EMBL/GenBank/DDBJ whole genome shotgun (WGS) entry which is preliminary data.</text>
</comment>
<sequence length="118" mass="13292">MSSKEVANAFRWYRALSKHRGAARELAQATRYTNFSLQHAWEKFDCQTQLLTREAFVPLMKRNPEVFDSDIANFNPVYFSLMKPSGNIYPEGFAAAKQAAKEAELAAAAEKSKEAAKN</sequence>
<accession>A0A7J6N3X9</accession>
<evidence type="ECO:0000313" key="1">
    <source>
        <dbReference type="EMBL" id="KAF4677651.1"/>
    </source>
</evidence>